<accession>A0A845I5W7</accession>
<sequence length="134" mass="15280">MFAKEPQLNNDSIWSTDFSAESRRKAIARIPAMRVRTPRVAGAETVGRGVWMTDVSGMDSRSVKHWLRGGFSARILWWKVASAVLMRWHGGSMEHSMYDFHRMHHGVTILLIEFASDYKAIVLWVTGHLAPSRI</sequence>
<evidence type="ECO:0000313" key="2">
    <source>
        <dbReference type="Proteomes" id="UP000444316"/>
    </source>
</evidence>
<evidence type="ECO:0000313" key="1">
    <source>
        <dbReference type="EMBL" id="MYN47601.1"/>
    </source>
</evidence>
<dbReference type="Proteomes" id="UP000444316">
    <property type="component" value="Unassembled WGS sequence"/>
</dbReference>
<name>A0A845I5W7_9BURK</name>
<proteinExistence type="predicted"/>
<dbReference type="RefSeq" id="WP_161036995.1">
    <property type="nucleotide sequence ID" value="NZ_WWCL01000006.1"/>
</dbReference>
<organism evidence="1 2">
    <name type="scientific">Duganella fentianensis</name>
    <dbReference type="NCBI Taxonomy" id="2692177"/>
    <lineage>
        <taxon>Bacteria</taxon>
        <taxon>Pseudomonadati</taxon>
        <taxon>Pseudomonadota</taxon>
        <taxon>Betaproteobacteria</taxon>
        <taxon>Burkholderiales</taxon>
        <taxon>Oxalobacteraceae</taxon>
        <taxon>Telluria group</taxon>
        <taxon>Duganella</taxon>
    </lineage>
</organism>
<reference evidence="1" key="1">
    <citation type="submission" date="2019-12" db="EMBL/GenBank/DDBJ databases">
        <title>Novel species isolated from a subtropical stream in China.</title>
        <authorList>
            <person name="Lu H."/>
        </authorList>
    </citation>
    <scope>NUCLEOTIDE SEQUENCE [LARGE SCALE GENOMIC DNA]</scope>
    <source>
        <strain evidence="1">FT93W</strain>
    </source>
</reference>
<gene>
    <name evidence="1" type="ORF">GTP23_21380</name>
</gene>
<protein>
    <submittedName>
        <fullName evidence="1">Uncharacterized protein</fullName>
    </submittedName>
</protein>
<dbReference type="AlphaFoldDB" id="A0A845I5W7"/>
<dbReference type="EMBL" id="WWCL01000006">
    <property type="protein sequence ID" value="MYN47601.1"/>
    <property type="molecule type" value="Genomic_DNA"/>
</dbReference>
<comment type="caution">
    <text evidence="1">The sequence shown here is derived from an EMBL/GenBank/DDBJ whole genome shotgun (WGS) entry which is preliminary data.</text>
</comment>
<keyword evidence="2" id="KW-1185">Reference proteome</keyword>